<accession>A0A7J8CIQ0</accession>
<sequence>MTPFPLALGSISWGFEQHHAAHASSAGCLGVCCPRGRTCALVFARRRNRPTAHFSERVPVVQWQIHRSSQGKLSLGRADMRGPVLSTMGTSDMVLRPPRRTFLPSEASALPLPLLTGWGWRLTGPLPQPRGTSGDSSVPTEQDPVAVCGYRPRSPPLSAASSSYPTFHPPADFSAPSNKA</sequence>
<organism evidence="2 3">
    <name type="scientific">Rousettus aegyptiacus</name>
    <name type="common">Egyptian fruit bat</name>
    <name type="synonym">Pteropus aegyptiacus</name>
    <dbReference type="NCBI Taxonomy" id="9407"/>
    <lineage>
        <taxon>Eukaryota</taxon>
        <taxon>Metazoa</taxon>
        <taxon>Chordata</taxon>
        <taxon>Craniata</taxon>
        <taxon>Vertebrata</taxon>
        <taxon>Euteleostomi</taxon>
        <taxon>Mammalia</taxon>
        <taxon>Eutheria</taxon>
        <taxon>Laurasiatheria</taxon>
        <taxon>Chiroptera</taxon>
        <taxon>Yinpterochiroptera</taxon>
        <taxon>Pteropodoidea</taxon>
        <taxon>Pteropodidae</taxon>
        <taxon>Rousettinae</taxon>
        <taxon>Rousettus</taxon>
    </lineage>
</organism>
<keyword evidence="3" id="KW-1185">Reference proteome</keyword>
<name>A0A7J8CIQ0_ROUAE</name>
<dbReference type="AlphaFoldDB" id="A0A7J8CIQ0"/>
<gene>
    <name evidence="2" type="ORF">HJG63_009211</name>
</gene>
<dbReference type="EMBL" id="JACASE010000014">
    <property type="protein sequence ID" value="KAF6410774.1"/>
    <property type="molecule type" value="Genomic_DNA"/>
</dbReference>
<dbReference type="Proteomes" id="UP000593571">
    <property type="component" value="Unassembled WGS sequence"/>
</dbReference>
<proteinExistence type="predicted"/>
<evidence type="ECO:0000256" key="1">
    <source>
        <dbReference type="SAM" id="MobiDB-lite"/>
    </source>
</evidence>
<evidence type="ECO:0000313" key="3">
    <source>
        <dbReference type="Proteomes" id="UP000593571"/>
    </source>
</evidence>
<feature type="compositionally biased region" description="Low complexity" evidence="1">
    <location>
        <begin position="150"/>
        <end position="165"/>
    </location>
</feature>
<feature type="compositionally biased region" description="Polar residues" evidence="1">
    <location>
        <begin position="130"/>
        <end position="140"/>
    </location>
</feature>
<comment type="caution">
    <text evidence="2">The sequence shown here is derived from an EMBL/GenBank/DDBJ whole genome shotgun (WGS) entry which is preliminary data.</text>
</comment>
<protein>
    <submittedName>
        <fullName evidence="2">Uncharacterized protein</fullName>
    </submittedName>
</protein>
<evidence type="ECO:0000313" key="2">
    <source>
        <dbReference type="EMBL" id="KAF6410774.1"/>
    </source>
</evidence>
<feature type="region of interest" description="Disordered" evidence="1">
    <location>
        <begin position="125"/>
        <end position="180"/>
    </location>
</feature>
<reference evidence="2 3" key="1">
    <citation type="journal article" date="2020" name="Nature">
        <title>Six reference-quality genomes reveal evolution of bat adaptations.</title>
        <authorList>
            <person name="Jebb D."/>
            <person name="Huang Z."/>
            <person name="Pippel M."/>
            <person name="Hughes G.M."/>
            <person name="Lavrichenko K."/>
            <person name="Devanna P."/>
            <person name="Winkler S."/>
            <person name="Jermiin L.S."/>
            <person name="Skirmuntt E.C."/>
            <person name="Katzourakis A."/>
            <person name="Burkitt-Gray L."/>
            <person name="Ray D.A."/>
            <person name="Sullivan K.A.M."/>
            <person name="Roscito J.G."/>
            <person name="Kirilenko B.M."/>
            <person name="Davalos L.M."/>
            <person name="Corthals A.P."/>
            <person name="Power M.L."/>
            <person name="Jones G."/>
            <person name="Ransome R.D."/>
            <person name="Dechmann D.K.N."/>
            <person name="Locatelli A.G."/>
            <person name="Puechmaille S.J."/>
            <person name="Fedrigo O."/>
            <person name="Jarvis E.D."/>
            <person name="Hiller M."/>
            <person name="Vernes S.C."/>
            <person name="Myers E.W."/>
            <person name="Teeling E.C."/>
        </authorList>
    </citation>
    <scope>NUCLEOTIDE SEQUENCE [LARGE SCALE GENOMIC DNA]</scope>
    <source>
        <strain evidence="2">MRouAeg1</strain>
        <tissue evidence="2">Muscle</tissue>
    </source>
</reference>